<gene>
    <name evidence="3" type="ORF">LX99_01240</name>
</gene>
<organism evidence="3 4">
    <name type="scientific">Mucilaginibacter oryzae</name>
    <dbReference type="NCBI Taxonomy" id="468058"/>
    <lineage>
        <taxon>Bacteria</taxon>
        <taxon>Pseudomonadati</taxon>
        <taxon>Bacteroidota</taxon>
        <taxon>Sphingobacteriia</taxon>
        <taxon>Sphingobacteriales</taxon>
        <taxon>Sphingobacteriaceae</taxon>
        <taxon>Mucilaginibacter</taxon>
    </lineage>
</organism>
<dbReference type="RefSeq" id="WP_022829474.1">
    <property type="nucleotide sequence ID" value="NZ_QGHA01000002.1"/>
</dbReference>
<comment type="similarity">
    <text evidence="1">Belongs to the transferase hexapeptide repeat family.</text>
</comment>
<dbReference type="GO" id="GO:0005829">
    <property type="term" value="C:cytosol"/>
    <property type="evidence" value="ECO:0007669"/>
    <property type="project" value="TreeGrafter"/>
</dbReference>
<accession>A0A316HDX6</accession>
<dbReference type="Proteomes" id="UP000245678">
    <property type="component" value="Unassembled WGS sequence"/>
</dbReference>
<evidence type="ECO:0000313" key="4">
    <source>
        <dbReference type="Proteomes" id="UP000245678"/>
    </source>
</evidence>
<dbReference type="InterPro" id="IPR051159">
    <property type="entry name" value="Hexapeptide_acetyltransf"/>
</dbReference>
<dbReference type="InterPro" id="IPR011004">
    <property type="entry name" value="Trimer_LpxA-like_sf"/>
</dbReference>
<dbReference type="EMBL" id="QGHA01000002">
    <property type="protein sequence ID" value="PWK78788.1"/>
    <property type="molecule type" value="Genomic_DNA"/>
</dbReference>
<dbReference type="InterPro" id="IPR001451">
    <property type="entry name" value="Hexapep"/>
</dbReference>
<dbReference type="GO" id="GO:0008374">
    <property type="term" value="F:O-acyltransferase activity"/>
    <property type="evidence" value="ECO:0007669"/>
    <property type="project" value="TreeGrafter"/>
</dbReference>
<protein>
    <submittedName>
        <fullName evidence="3">Acetyltransferase-like isoleucine patch superfamily enzyme</fullName>
    </submittedName>
</protein>
<name>A0A316HDX6_9SPHI</name>
<dbReference type="Gene3D" id="2.160.10.10">
    <property type="entry name" value="Hexapeptide repeat proteins"/>
    <property type="match status" value="1"/>
</dbReference>
<dbReference type="CDD" id="cd04647">
    <property type="entry name" value="LbH_MAT_like"/>
    <property type="match status" value="1"/>
</dbReference>
<dbReference type="PANTHER" id="PTHR23416">
    <property type="entry name" value="SIALIC ACID SYNTHASE-RELATED"/>
    <property type="match status" value="1"/>
</dbReference>
<proteinExistence type="inferred from homology"/>
<reference evidence="3 4" key="1">
    <citation type="submission" date="2018-05" db="EMBL/GenBank/DDBJ databases">
        <title>Genomic Encyclopedia of Archaeal and Bacterial Type Strains, Phase II (KMG-II): from individual species to whole genera.</title>
        <authorList>
            <person name="Goeker M."/>
        </authorList>
    </citation>
    <scope>NUCLEOTIDE SEQUENCE [LARGE SCALE GENOMIC DNA]</scope>
    <source>
        <strain evidence="3 4">DSM 19975</strain>
    </source>
</reference>
<dbReference type="SUPFAM" id="SSF51161">
    <property type="entry name" value="Trimeric LpxA-like enzymes"/>
    <property type="match status" value="1"/>
</dbReference>
<keyword evidence="4" id="KW-1185">Reference proteome</keyword>
<sequence length="204" mass="22328">MSIVSSIKSNPKLKKLVHWMLIPSGQSRPRLWVRLILNRFFHHRGKGSVVRFYSRMDLFPFNKFSLGAKSIIEDFAVINNGVGDVFIGEGTGIGIGNVVIGPVKIGNFSMTAQHVVISGLNHGYQDVTISPRHQKVTTKQITIDDNVWIGANCTVTAGVTIGKHSVIGAGSVVTRDIPPYSVAVGNPAKVIKQYNFTTQTWEKA</sequence>
<dbReference type="AlphaFoldDB" id="A0A316HDX6"/>
<evidence type="ECO:0000256" key="1">
    <source>
        <dbReference type="ARBA" id="ARBA00007274"/>
    </source>
</evidence>
<evidence type="ECO:0000313" key="3">
    <source>
        <dbReference type="EMBL" id="PWK78788.1"/>
    </source>
</evidence>
<keyword evidence="2 3" id="KW-0808">Transferase</keyword>
<comment type="caution">
    <text evidence="3">The sequence shown here is derived from an EMBL/GenBank/DDBJ whole genome shotgun (WGS) entry which is preliminary data.</text>
</comment>
<evidence type="ECO:0000256" key="2">
    <source>
        <dbReference type="ARBA" id="ARBA00022679"/>
    </source>
</evidence>
<dbReference type="Pfam" id="PF00132">
    <property type="entry name" value="Hexapep"/>
    <property type="match status" value="1"/>
</dbReference>
<dbReference type="PANTHER" id="PTHR23416:SF23">
    <property type="entry name" value="ACETYLTRANSFERASE C18B11.09C-RELATED"/>
    <property type="match status" value="1"/>
</dbReference>